<evidence type="ECO:0000313" key="10">
    <source>
        <dbReference type="EMBL" id="KAJ0198783.1"/>
    </source>
</evidence>
<evidence type="ECO:0000256" key="5">
    <source>
        <dbReference type="ARBA" id="ARBA00022723"/>
    </source>
</evidence>
<dbReference type="AlphaFoldDB" id="A0A9R1V5L4"/>
<name>A0A9R1V5L4_LACSA</name>
<evidence type="ECO:0000256" key="6">
    <source>
        <dbReference type="ARBA" id="ARBA00022801"/>
    </source>
</evidence>
<evidence type="ECO:0000256" key="7">
    <source>
        <dbReference type="ARBA" id="ARBA00023242"/>
    </source>
</evidence>
<dbReference type="PANTHER" id="PTHR22930">
    <property type="match status" value="1"/>
</dbReference>
<dbReference type="GO" id="GO:0016787">
    <property type="term" value="F:hydrolase activity"/>
    <property type="evidence" value="ECO:0007669"/>
    <property type="project" value="UniProtKB-KW"/>
</dbReference>
<comment type="caution">
    <text evidence="10">The sequence shown here is derived from an EMBL/GenBank/DDBJ whole genome shotgun (WGS) entry which is preliminary data.</text>
</comment>
<organism evidence="10 11">
    <name type="scientific">Lactuca sativa</name>
    <name type="common">Garden lettuce</name>
    <dbReference type="NCBI Taxonomy" id="4236"/>
    <lineage>
        <taxon>Eukaryota</taxon>
        <taxon>Viridiplantae</taxon>
        <taxon>Streptophyta</taxon>
        <taxon>Embryophyta</taxon>
        <taxon>Tracheophyta</taxon>
        <taxon>Spermatophyta</taxon>
        <taxon>Magnoliopsida</taxon>
        <taxon>eudicotyledons</taxon>
        <taxon>Gunneridae</taxon>
        <taxon>Pentapetalae</taxon>
        <taxon>asterids</taxon>
        <taxon>campanulids</taxon>
        <taxon>Asterales</taxon>
        <taxon>Asteraceae</taxon>
        <taxon>Cichorioideae</taxon>
        <taxon>Cichorieae</taxon>
        <taxon>Lactucinae</taxon>
        <taxon>Lactuca</taxon>
    </lineage>
</organism>
<evidence type="ECO:0000256" key="2">
    <source>
        <dbReference type="ARBA" id="ARBA00004123"/>
    </source>
</evidence>
<dbReference type="Proteomes" id="UP000235145">
    <property type="component" value="Unassembled WGS sequence"/>
</dbReference>
<dbReference type="Pfam" id="PF13359">
    <property type="entry name" value="DDE_Tnp_4"/>
    <property type="match status" value="1"/>
</dbReference>
<feature type="domain" description="DDE Tnp4" evidence="8">
    <location>
        <begin position="180"/>
        <end position="341"/>
    </location>
</feature>
<keyword evidence="4" id="KW-0540">Nuclease</keyword>
<evidence type="ECO:0008006" key="12">
    <source>
        <dbReference type="Google" id="ProtNLM"/>
    </source>
</evidence>
<accession>A0A9R1V5L4</accession>
<evidence type="ECO:0000259" key="8">
    <source>
        <dbReference type="Pfam" id="PF13359"/>
    </source>
</evidence>
<evidence type="ECO:0000256" key="4">
    <source>
        <dbReference type="ARBA" id="ARBA00022722"/>
    </source>
</evidence>
<dbReference type="PANTHER" id="PTHR22930:SF293">
    <property type="entry name" value="PROTEIN ALP1-LIKE"/>
    <property type="match status" value="1"/>
</dbReference>
<gene>
    <name evidence="10" type="ORF">LSAT_V11C600308890</name>
</gene>
<comment type="cofactor">
    <cofactor evidence="1">
        <name>a divalent metal cation</name>
        <dbReference type="ChEBI" id="CHEBI:60240"/>
    </cofactor>
</comment>
<reference evidence="10 11" key="1">
    <citation type="journal article" date="2017" name="Nat. Commun.">
        <title>Genome assembly with in vitro proximity ligation data and whole-genome triplication in lettuce.</title>
        <authorList>
            <person name="Reyes-Chin-Wo S."/>
            <person name="Wang Z."/>
            <person name="Yang X."/>
            <person name="Kozik A."/>
            <person name="Arikit S."/>
            <person name="Song C."/>
            <person name="Xia L."/>
            <person name="Froenicke L."/>
            <person name="Lavelle D.O."/>
            <person name="Truco M.J."/>
            <person name="Xia R."/>
            <person name="Zhu S."/>
            <person name="Xu C."/>
            <person name="Xu H."/>
            <person name="Xu X."/>
            <person name="Cox K."/>
            <person name="Korf I."/>
            <person name="Meyers B.C."/>
            <person name="Michelmore R.W."/>
        </authorList>
    </citation>
    <scope>NUCLEOTIDE SEQUENCE [LARGE SCALE GENOMIC DNA]</scope>
    <source>
        <strain evidence="11">cv. Salinas</strain>
        <tissue evidence="10">Seedlings</tissue>
    </source>
</reference>
<dbReference type="InterPro" id="IPR045249">
    <property type="entry name" value="HARBI1-like"/>
</dbReference>
<dbReference type="GO" id="GO:0005634">
    <property type="term" value="C:nucleus"/>
    <property type="evidence" value="ECO:0007669"/>
    <property type="project" value="UniProtKB-SubCell"/>
</dbReference>
<evidence type="ECO:0000313" key="11">
    <source>
        <dbReference type="Proteomes" id="UP000235145"/>
    </source>
</evidence>
<protein>
    <recommendedName>
        <fullName evidence="12">DDE Tnp4 domain-containing protein</fullName>
    </recommendedName>
</protein>
<dbReference type="InterPro" id="IPR027806">
    <property type="entry name" value="HARBI1_dom"/>
</dbReference>
<feature type="domain" description="DUF8040" evidence="9">
    <location>
        <begin position="62"/>
        <end position="148"/>
    </location>
</feature>
<sequence length="404" mass="46979">MDRNHLLLFMKLLESYIQLLMCLATIRLWLIECEEKEAQRRALSQSTLEKRLDTISKRSIEIQHITRESDENCINELRMDRNAFAHLCELLHFRGGLLDDGLVTIEEQVATFLNIFAHHKKNRCIQVRFYRSGETVSRYVHRILGALMRIQEILFVNPTPVTNDCTENRWKWFQGCLGAIDGTYIEVNVLDSDKPRYRTRKGNIAMNVLGVCNRDMNSVYVLAGWEGSATDSRVLRDAITRHNGSKIPVGNYYLADGGYINGEGFLAPYKGTRYHLREWEGSTHAPTNKEEYFNMKHSQARNVIERCFGLLKRRWAILRSPSFYPIRIQGRIVMACALLHNFIRTHMALDPEENTPTDVEDMPIGEEQPNQFHIVDVVESSSEWTQWRDDLAEEMFDSWISTRS</sequence>
<comment type="subcellular location">
    <subcellularLocation>
        <location evidence="2">Nucleus</location>
    </subcellularLocation>
</comment>
<evidence type="ECO:0000256" key="3">
    <source>
        <dbReference type="ARBA" id="ARBA00006958"/>
    </source>
</evidence>
<dbReference type="GO" id="GO:0004518">
    <property type="term" value="F:nuclease activity"/>
    <property type="evidence" value="ECO:0007669"/>
    <property type="project" value="UniProtKB-KW"/>
</dbReference>
<keyword evidence="11" id="KW-1185">Reference proteome</keyword>
<dbReference type="EMBL" id="NBSK02000006">
    <property type="protein sequence ID" value="KAJ0198783.1"/>
    <property type="molecule type" value="Genomic_DNA"/>
</dbReference>
<dbReference type="GO" id="GO:0046872">
    <property type="term" value="F:metal ion binding"/>
    <property type="evidence" value="ECO:0007669"/>
    <property type="project" value="UniProtKB-KW"/>
</dbReference>
<proteinExistence type="inferred from homology"/>
<dbReference type="Pfam" id="PF26138">
    <property type="entry name" value="DUF8040"/>
    <property type="match status" value="1"/>
</dbReference>
<comment type="similarity">
    <text evidence="3">Belongs to the HARBI1 family.</text>
</comment>
<evidence type="ECO:0000259" key="9">
    <source>
        <dbReference type="Pfam" id="PF26138"/>
    </source>
</evidence>
<evidence type="ECO:0000256" key="1">
    <source>
        <dbReference type="ARBA" id="ARBA00001968"/>
    </source>
</evidence>
<keyword evidence="6" id="KW-0378">Hydrolase</keyword>
<keyword evidence="5" id="KW-0479">Metal-binding</keyword>
<dbReference type="InterPro" id="IPR058353">
    <property type="entry name" value="DUF8040"/>
</dbReference>
<keyword evidence="7" id="KW-0539">Nucleus</keyword>